<evidence type="ECO:0000256" key="1">
    <source>
        <dbReference type="ARBA" id="ARBA00006432"/>
    </source>
</evidence>
<protein>
    <submittedName>
        <fullName evidence="4">Malonyl-CoA synthase</fullName>
    </submittedName>
</protein>
<dbReference type="Pfam" id="PF13193">
    <property type="entry name" value="AMP-binding_C"/>
    <property type="match status" value="1"/>
</dbReference>
<dbReference type="InterPro" id="IPR020845">
    <property type="entry name" value="AMP-binding_CS"/>
</dbReference>
<sequence length="513" mass="55876">MYQSNYLANQLSNASENNKQSVFAILPDHSEITYASLFENAEKVAAALVEAGLKSGDRVAVQVDKSITTIQLYLGCVIAGGVFLPLNTDYTPSEVEYFLVDASPAIFICDPTKEASLKAVADKANVARVLTLSADGKQGSLIEAIARHKAGFEAVPRTADDLASILYTSGTTGRSKGAMLTHKALASNAQTLAKAWHFTSNDRLIHALPIFHIHGLFVAINVTLSAGSSMYLLPKFDVEKIINLFSDSTVLMGVPTFYVRLLKSENLNQDQVQNMRLFISGSAPLLSETHAQWQDKTGHAILERYGMTETNMNTSNPYVGERRPGTVGRPLPDVEVKITHPDTGETLPVDGIGHIQVRGPNVFSGYWKMPEKTAEELSADGWFLTGDIGVLDSSGYLSIVGRSKDLIISGGYNVYPKEVELVIDDVANVVESAVIGVPHPDFGEAVVAVVITKGEITKSEMTEDAIKTATKQQLAGYKQPKKIIFLDELPRNTMGKVQKLALRERFNDLYPKK</sequence>
<dbReference type="RefSeq" id="WP_036159477.1">
    <property type="nucleotide sequence ID" value="NZ_JAMB01000002.1"/>
</dbReference>
<dbReference type="PATRIC" id="fig|1122207.3.peg.854"/>
<proteinExistence type="inferred from homology"/>
<dbReference type="AlphaFoldDB" id="X7E9K9"/>
<evidence type="ECO:0000259" key="2">
    <source>
        <dbReference type="Pfam" id="PF00501"/>
    </source>
</evidence>
<feature type="domain" description="AMP-dependent synthetase/ligase" evidence="2">
    <location>
        <begin position="23"/>
        <end position="367"/>
    </location>
</feature>
<dbReference type="PROSITE" id="PS00455">
    <property type="entry name" value="AMP_BINDING"/>
    <property type="match status" value="1"/>
</dbReference>
<dbReference type="Proteomes" id="UP000054058">
    <property type="component" value="Unassembled WGS sequence"/>
</dbReference>
<organism evidence="4 5">
    <name type="scientific">Marinomonas ushuaiensis DSM 15871</name>
    <dbReference type="NCBI Taxonomy" id="1122207"/>
    <lineage>
        <taxon>Bacteria</taxon>
        <taxon>Pseudomonadati</taxon>
        <taxon>Pseudomonadota</taxon>
        <taxon>Gammaproteobacteria</taxon>
        <taxon>Oceanospirillales</taxon>
        <taxon>Oceanospirillaceae</taxon>
        <taxon>Marinomonas</taxon>
    </lineage>
</organism>
<reference evidence="4 5" key="1">
    <citation type="submission" date="2014-01" db="EMBL/GenBank/DDBJ databases">
        <title>Marinomonas ushuaiensis DSM 15871 Genome Sequencing.</title>
        <authorList>
            <person name="Lai Q."/>
            <person name="Shao Z.S."/>
        </authorList>
    </citation>
    <scope>NUCLEOTIDE SEQUENCE [LARGE SCALE GENOMIC DNA]</scope>
    <source>
        <strain evidence="4 5">DSM 15871</strain>
    </source>
</reference>
<dbReference type="InterPro" id="IPR025110">
    <property type="entry name" value="AMP-bd_C"/>
</dbReference>
<dbReference type="Pfam" id="PF00501">
    <property type="entry name" value="AMP-binding"/>
    <property type="match status" value="1"/>
</dbReference>
<dbReference type="PANTHER" id="PTHR43201:SF8">
    <property type="entry name" value="ACYL-COA SYNTHETASE FAMILY MEMBER 3"/>
    <property type="match status" value="1"/>
</dbReference>
<dbReference type="PANTHER" id="PTHR43201">
    <property type="entry name" value="ACYL-COA SYNTHETASE"/>
    <property type="match status" value="1"/>
</dbReference>
<comment type="similarity">
    <text evidence="1">Belongs to the ATP-dependent AMP-binding enzyme family.</text>
</comment>
<dbReference type="InterPro" id="IPR045851">
    <property type="entry name" value="AMP-bd_C_sf"/>
</dbReference>
<dbReference type="SUPFAM" id="SSF56801">
    <property type="entry name" value="Acetyl-CoA synthetase-like"/>
    <property type="match status" value="1"/>
</dbReference>
<name>X7E9K9_9GAMM</name>
<dbReference type="NCBIfam" id="NF005702">
    <property type="entry name" value="PRK07514.1"/>
    <property type="match status" value="1"/>
</dbReference>
<feature type="domain" description="AMP-binding enzyme C-terminal" evidence="3">
    <location>
        <begin position="418"/>
        <end position="496"/>
    </location>
</feature>
<evidence type="ECO:0000313" key="5">
    <source>
        <dbReference type="Proteomes" id="UP000054058"/>
    </source>
</evidence>
<dbReference type="OrthoDB" id="9803968at2"/>
<accession>X7E9K9</accession>
<dbReference type="eggNOG" id="COG0318">
    <property type="taxonomic scope" value="Bacteria"/>
</dbReference>
<dbReference type="Gene3D" id="3.30.300.30">
    <property type="match status" value="1"/>
</dbReference>
<comment type="caution">
    <text evidence="4">The sequence shown here is derived from an EMBL/GenBank/DDBJ whole genome shotgun (WGS) entry which is preliminary data.</text>
</comment>
<dbReference type="InterPro" id="IPR000873">
    <property type="entry name" value="AMP-dep_synth/lig_dom"/>
</dbReference>
<evidence type="ECO:0000313" key="4">
    <source>
        <dbReference type="EMBL" id="ETX11823.1"/>
    </source>
</evidence>
<dbReference type="Gene3D" id="3.40.50.12780">
    <property type="entry name" value="N-terminal domain of ligase-like"/>
    <property type="match status" value="1"/>
</dbReference>
<dbReference type="STRING" id="1122207.MUS1_07725"/>
<dbReference type="InterPro" id="IPR042099">
    <property type="entry name" value="ANL_N_sf"/>
</dbReference>
<dbReference type="GO" id="GO:0006631">
    <property type="term" value="P:fatty acid metabolic process"/>
    <property type="evidence" value="ECO:0007669"/>
    <property type="project" value="TreeGrafter"/>
</dbReference>
<dbReference type="CDD" id="cd05941">
    <property type="entry name" value="MCS"/>
    <property type="match status" value="1"/>
</dbReference>
<keyword evidence="5" id="KW-1185">Reference proteome</keyword>
<dbReference type="GO" id="GO:0031956">
    <property type="term" value="F:medium-chain fatty acid-CoA ligase activity"/>
    <property type="evidence" value="ECO:0007669"/>
    <property type="project" value="TreeGrafter"/>
</dbReference>
<evidence type="ECO:0000259" key="3">
    <source>
        <dbReference type="Pfam" id="PF13193"/>
    </source>
</evidence>
<dbReference type="EMBL" id="JAMB01000002">
    <property type="protein sequence ID" value="ETX11823.1"/>
    <property type="molecule type" value="Genomic_DNA"/>
</dbReference>
<gene>
    <name evidence="4" type="ORF">MUS1_07725</name>
</gene>